<dbReference type="RefSeq" id="WP_119846215.1">
    <property type="nucleotide sequence ID" value="NZ_CP032412.1"/>
</dbReference>
<gene>
    <name evidence="4" type="ORF">D5F53_00795</name>
</gene>
<dbReference type="Pfam" id="PF13649">
    <property type="entry name" value="Methyltransf_25"/>
    <property type="match status" value="1"/>
</dbReference>
<dbReference type="SUPFAM" id="SSF53756">
    <property type="entry name" value="UDP-Glycosyltransferase/glycogen phosphorylase"/>
    <property type="match status" value="1"/>
</dbReference>
<dbReference type="KEGG" id="plw:D5F53_00795"/>
<keyword evidence="4" id="KW-0489">Methyltransferase</keyword>
<dbReference type="Proteomes" id="UP000266552">
    <property type="component" value="Chromosome"/>
</dbReference>
<protein>
    <submittedName>
        <fullName evidence="4">Methyltransferase domain-containing protein</fullName>
    </submittedName>
</protein>
<organism evidence="4 5">
    <name type="scientific">Paenibacillus lautus</name>
    <name type="common">Bacillus lautus</name>
    <dbReference type="NCBI Taxonomy" id="1401"/>
    <lineage>
        <taxon>Bacteria</taxon>
        <taxon>Bacillati</taxon>
        <taxon>Bacillota</taxon>
        <taxon>Bacilli</taxon>
        <taxon>Bacillales</taxon>
        <taxon>Paenibacillaceae</taxon>
        <taxon>Paenibacillus</taxon>
    </lineage>
</organism>
<keyword evidence="5" id="KW-1185">Reference proteome</keyword>
<dbReference type="AlphaFoldDB" id="A0A385TES0"/>
<dbReference type="InterPro" id="IPR029063">
    <property type="entry name" value="SAM-dependent_MTases_sf"/>
</dbReference>
<dbReference type="CDD" id="cd02440">
    <property type="entry name" value="AdoMet_MTases"/>
    <property type="match status" value="1"/>
</dbReference>
<keyword evidence="1 4" id="KW-0808">Transferase</keyword>
<feature type="domain" description="Methyltransferase" evidence="3">
    <location>
        <begin position="54"/>
        <end position="137"/>
    </location>
</feature>
<dbReference type="InterPro" id="IPR041698">
    <property type="entry name" value="Methyltransf_25"/>
</dbReference>
<evidence type="ECO:0000313" key="4">
    <source>
        <dbReference type="EMBL" id="AYB41921.1"/>
    </source>
</evidence>
<accession>A0A385TES0</accession>
<dbReference type="Pfam" id="PF13692">
    <property type="entry name" value="Glyco_trans_1_4"/>
    <property type="match status" value="1"/>
</dbReference>
<dbReference type="Gene3D" id="3.40.50.2000">
    <property type="entry name" value="Glycogen Phosphorylase B"/>
    <property type="match status" value="1"/>
</dbReference>
<sequence>MDKVKINSEEYWDKRFDGNWEENAGRKQTLYFCDIAIKLFPDWFTKELEAGVTVADIGCAEGDCTDFLARRYPSSKFTGIDFSVAGIKKAKQYYPDIDFIRADIRSFNDMFDVVYSSNTLEHFHDPFSMLSHLFKCAKKYVVLLIPFQERQRFEEHFYTFEYRDFLLNNEEFSLVYSREYDCSKIENIFWGGKQLLVIYERGKNADRSVTLDDFVGSLSEEYNAQITKIIENKHELQELKKNNELLLQSTTQSLELLKAKEALIQELNGLLSNEQHRNNELTQSNRELQYQLHGEKENNIYLKAQEDWFRAESYKLSHEIKNIYSSGFWKLASKYYRIRDNFPGIKHLFKAARIIKNHGFRDFYRLCKLKICNFRVKNTDPAQVNEINSMYSRITQLYQENHINGIAVIPAAFPFDELYNQRSINLAKYLSGKKIISLFIIWQWDKNEIVERAYEEVFPFVYSIPMSSFFENIDRVSNLREITNKYAFLNIPSSSYVGIIPNLRNNGFEIVYDIMDEWEEFAKVGQAPWYDKFAEESMILQADRVTAVSQALVEKFSFIRCDIQCIGNGYFPELLGSPNISSKKQNENEVIQVGYFGHLTESWFDWELIFELAKNETLKFHLIGYGASQETLRKIKKYKNIKYHGKVKPSELNDFVSNWNVAIIPFSQSKLSEAVDPIKVYEYLYFGLPVVVTGIPHLRNYPLVRVVNNEAGDFMKAIEASYSEIGTTTSDNDRLPKFLRDTTWESRFDKLMGHENSGYVRLYRK</sequence>
<dbReference type="EMBL" id="CP032412">
    <property type="protein sequence ID" value="AYB41921.1"/>
    <property type="molecule type" value="Genomic_DNA"/>
</dbReference>
<evidence type="ECO:0000259" key="3">
    <source>
        <dbReference type="Pfam" id="PF13649"/>
    </source>
</evidence>
<evidence type="ECO:0000256" key="1">
    <source>
        <dbReference type="ARBA" id="ARBA00022679"/>
    </source>
</evidence>
<reference evidence="4 5" key="1">
    <citation type="submission" date="2018-09" db="EMBL/GenBank/DDBJ databases">
        <title>Genome Sequence of Paenibacillus lautus Strain E7593-69, Azo Dye-Degrading Bacteria, Isolated from Commercial Tattoo Inks.</title>
        <authorList>
            <person name="Nho S.W."/>
            <person name="Kim S.-J."/>
            <person name="Kweon O."/>
            <person name="Cerniglia C.E."/>
        </authorList>
    </citation>
    <scope>NUCLEOTIDE SEQUENCE [LARGE SCALE GENOMIC DNA]</scope>
    <source>
        <strain evidence="4 5">E7593-69</strain>
    </source>
</reference>
<keyword evidence="2" id="KW-0175">Coiled coil</keyword>
<dbReference type="GO" id="GO:0032259">
    <property type="term" value="P:methylation"/>
    <property type="evidence" value="ECO:0007669"/>
    <property type="project" value="UniProtKB-KW"/>
</dbReference>
<feature type="coiled-coil region" evidence="2">
    <location>
        <begin position="219"/>
        <end position="298"/>
    </location>
</feature>
<dbReference type="Gene3D" id="3.40.50.150">
    <property type="entry name" value="Vaccinia Virus protein VP39"/>
    <property type="match status" value="1"/>
</dbReference>
<dbReference type="PANTHER" id="PTHR43861">
    <property type="entry name" value="TRANS-ACONITATE 2-METHYLTRANSFERASE-RELATED"/>
    <property type="match status" value="1"/>
</dbReference>
<name>A0A385TES0_PAELA</name>
<proteinExistence type="predicted"/>
<evidence type="ECO:0000256" key="2">
    <source>
        <dbReference type="SAM" id="Coils"/>
    </source>
</evidence>
<dbReference type="GO" id="GO:0008168">
    <property type="term" value="F:methyltransferase activity"/>
    <property type="evidence" value="ECO:0007669"/>
    <property type="project" value="UniProtKB-KW"/>
</dbReference>
<evidence type="ECO:0000313" key="5">
    <source>
        <dbReference type="Proteomes" id="UP000266552"/>
    </source>
</evidence>
<dbReference type="SUPFAM" id="SSF53335">
    <property type="entry name" value="S-adenosyl-L-methionine-dependent methyltransferases"/>
    <property type="match status" value="1"/>
</dbReference>